<dbReference type="GO" id="GO:0016787">
    <property type="term" value="F:hydrolase activity"/>
    <property type="evidence" value="ECO:0007669"/>
    <property type="project" value="UniProtKB-KW"/>
</dbReference>
<dbReference type="InterPro" id="IPR011324">
    <property type="entry name" value="Cytotoxic_necrot_fac-like_cat"/>
</dbReference>
<comment type="similarity">
    <text evidence="2">Belongs to the purine nucleoside phosphorylase YfiH/LACC1 family.</text>
</comment>
<protein>
    <recommendedName>
        <fullName evidence="12">Purine nucleoside phosphorylase</fullName>
    </recommendedName>
</protein>
<evidence type="ECO:0000256" key="7">
    <source>
        <dbReference type="ARBA" id="ARBA00047989"/>
    </source>
</evidence>
<evidence type="ECO:0000256" key="3">
    <source>
        <dbReference type="ARBA" id="ARBA00022679"/>
    </source>
</evidence>
<evidence type="ECO:0000256" key="6">
    <source>
        <dbReference type="ARBA" id="ARBA00022833"/>
    </source>
</evidence>
<dbReference type="AlphaFoldDB" id="A0A1F6A0U2"/>
<comment type="catalytic activity">
    <reaction evidence="1">
        <text>inosine + phosphate = alpha-D-ribose 1-phosphate + hypoxanthine</text>
        <dbReference type="Rhea" id="RHEA:27646"/>
        <dbReference type="ChEBI" id="CHEBI:17368"/>
        <dbReference type="ChEBI" id="CHEBI:17596"/>
        <dbReference type="ChEBI" id="CHEBI:43474"/>
        <dbReference type="ChEBI" id="CHEBI:57720"/>
        <dbReference type="EC" id="2.4.2.1"/>
    </reaction>
    <physiologicalReaction direction="left-to-right" evidence="1">
        <dbReference type="Rhea" id="RHEA:27647"/>
    </physiologicalReaction>
</comment>
<evidence type="ECO:0000256" key="2">
    <source>
        <dbReference type="ARBA" id="ARBA00007353"/>
    </source>
</evidence>
<gene>
    <name evidence="10" type="ORF">A3D78_00915</name>
</gene>
<sequence>MVQSTLLSKEKSIDHYFLNRYESRSGNFLKLIGKSISCGQMHQNKIGIVGKSIFHRNSDGLISSKKCILTIRTADCLPIFIYAPDKKVILALHAGWKSLFAGLITNAFQELSLYGVDSINVKVGIGPHIGVCCYQVDKSLIKKFMNIIAPDQPFFQEKENNYYLNLSLVAIFQLKNKGVLQHSIDDVNICTNCSDDYYSYRRDHTDQRNYNLLMIK</sequence>
<comment type="caution">
    <text evidence="10">The sequence shown here is derived from an EMBL/GenBank/DDBJ whole genome shotgun (WGS) entry which is preliminary data.</text>
</comment>
<keyword evidence="3" id="KW-0808">Transferase</keyword>
<evidence type="ECO:0000256" key="5">
    <source>
        <dbReference type="ARBA" id="ARBA00022801"/>
    </source>
</evidence>
<keyword evidence="6" id="KW-0862">Zinc</keyword>
<comment type="catalytic activity">
    <reaction evidence="9">
        <text>S-methyl-5'-thioadenosine + phosphate = 5-(methylsulfanyl)-alpha-D-ribose 1-phosphate + adenine</text>
        <dbReference type="Rhea" id="RHEA:11852"/>
        <dbReference type="ChEBI" id="CHEBI:16708"/>
        <dbReference type="ChEBI" id="CHEBI:17509"/>
        <dbReference type="ChEBI" id="CHEBI:43474"/>
        <dbReference type="ChEBI" id="CHEBI:58533"/>
        <dbReference type="EC" id="2.4.2.28"/>
    </reaction>
    <physiologicalReaction direction="left-to-right" evidence="9">
        <dbReference type="Rhea" id="RHEA:11853"/>
    </physiologicalReaction>
</comment>
<dbReference type="InterPro" id="IPR003730">
    <property type="entry name" value="Cu_polyphenol_OxRdtase"/>
</dbReference>
<reference evidence="10 11" key="1">
    <citation type="journal article" date="2016" name="Nat. Commun.">
        <title>Thousands of microbial genomes shed light on interconnected biogeochemical processes in an aquifer system.</title>
        <authorList>
            <person name="Anantharaman K."/>
            <person name="Brown C.T."/>
            <person name="Hug L.A."/>
            <person name="Sharon I."/>
            <person name="Castelle C.J."/>
            <person name="Probst A.J."/>
            <person name="Thomas B.C."/>
            <person name="Singh A."/>
            <person name="Wilkins M.J."/>
            <person name="Karaoz U."/>
            <person name="Brodie E.L."/>
            <person name="Williams K.H."/>
            <person name="Hubbard S.S."/>
            <person name="Banfield J.F."/>
        </authorList>
    </citation>
    <scope>NUCLEOTIDE SEQUENCE [LARGE SCALE GENOMIC DNA]</scope>
</reference>
<dbReference type="GO" id="GO:0017061">
    <property type="term" value="F:S-methyl-5-thioadenosine phosphorylase activity"/>
    <property type="evidence" value="ECO:0007669"/>
    <property type="project" value="UniProtKB-EC"/>
</dbReference>
<keyword evidence="5" id="KW-0378">Hydrolase</keyword>
<evidence type="ECO:0000313" key="11">
    <source>
        <dbReference type="Proteomes" id="UP000176253"/>
    </source>
</evidence>
<proteinExistence type="inferred from homology"/>
<dbReference type="PANTHER" id="PTHR30616">
    <property type="entry name" value="UNCHARACTERIZED PROTEIN YFIH"/>
    <property type="match status" value="1"/>
</dbReference>
<evidence type="ECO:0000256" key="1">
    <source>
        <dbReference type="ARBA" id="ARBA00000553"/>
    </source>
</evidence>
<dbReference type="EMBL" id="MFJM01000023">
    <property type="protein sequence ID" value="OGG18042.1"/>
    <property type="molecule type" value="Genomic_DNA"/>
</dbReference>
<dbReference type="CDD" id="cd16833">
    <property type="entry name" value="YfiH"/>
    <property type="match status" value="1"/>
</dbReference>
<dbReference type="STRING" id="1798383.A3D78_00915"/>
<dbReference type="InterPro" id="IPR038371">
    <property type="entry name" value="Cu_polyphenol_OxRdtase_sf"/>
</dbReference>
<evidence type="ECO:0000256" key="4">
    <source>
        <dbReference type="ARBA" id="ARBA00022723"/>
    </source>
</evidence>
<dbReference type="Gene3D" id="3.60.140.10">
    <property type="entry name" value="CNF1/YfiH-like putative cysteine hydrolases"/>
    <property type="match status" value="1"/>
</dbReference>
<dbReference type="PANTHER" id="PTHR30616:SF2">
    <property type="entry name" value="PURINE NUCLEOSIDE PHOSPHORYLASE LACC1"/>
    <property type="match status" value="1"/>
</dbReference>
<name>A0A1F6A0U2_9BACT</name>
<organism evidence="10 11">
    <name type="scientific">Candidatus Gottesmanbacteria bacterium RIFCSPHIGHO2_02_FULL_39_14</name>
    <dbReference type="NCBI Taxonomy" id="1798383"/>
    <lineage>
        <taxon>Bacteria</taxon>
        <taxon>Candidatus Gottesmaniibacteriota</taxon>
    </lineage>
</organism>
<dbReference type="GO" id="GO:0005507">
    <property type="term" value="F:copper ion binding"/>
    <property type="evidence" value="ECO:0007669"/>
    <property type="project" value="TreeGrafter"/>
</dbReference>
<evidence type="ECO:0000256" key="8">
    <source>
        <dbReference type="ARBA" id="ARBA00048968"/>
    </source>
</evidence>
<dbReference type="SUPFAM" id="SSF64438">
    <property type="entry name" value="CNF1/YfiH-like putative cysteine hydrolases"/>
    <property type="match status" value="1"/>
</dbReference>
<evidence type="ECO:0008006" key="12">
    <source>
        <dbReference type="Google" id="ProtNLM"/>
    </source>
</evidence>
<evidence type="ECO:0000313" key="10">
    <source>
        <dbReference type="EMBL" id="OGG18042.1"/>
    </source>
</evidence>
<dbReference type="Proteomes" id="UP000176253">
    <property type="component" value="Unassembled WGS sequence"/>
</dbReference>
<accession>A0A1F6A0U2</accession>
<comment type="catalytic activity">
    <reaction evidence="7">
        <text>adenosine + H2O + H(+) = inosine + NH4(+)</text>
        <dbReference type="Rhea" id="RHEA:24408"/>
        <dbReference type="ChEBI" id="CHEBI:15377"/>
        <dbReference type="ChEBI" id="CHEBI:15378"/>
        <dbReference type="ChEBI" id="CHEBI:16335"/>
        <dbReference type="ChEBI" id="CHEBI:17596"/>
        <dbReference type="ChEBI" id="CHEBI:28938"/>
        <dbReference type="EC" id="3.5.4.4"/>
    </reaction>
    <physiologicalReaction direction="left-to-right" evidence="7">
        <dbReference type="Rhea" id="RHEA:24409"/>
    </physiologicalReaction>
</comment>
<evidence type="ECO:0000256" key="9">
    <source>
        <dbReference type="ARBA" id="ARBA00049893"/>
    </source>
</evidence>
<keyword evidence="4" id="KW-0479">Metal-binding</keyword>
<comment type="catalytic activity">
    <reaction evidence="8">
        <text>adenosine + phosphate = alpha-D-ribose 1-phosphate + adenine</text>
        <dbReference type="Rhea" id="RHEA:27642"/>
        <dbReference type="ChEBI" id="CHEBI:16335"/>
        <dbReference type="ChEBI" id="CHEBI:16708"/>
        <dbReference type="ChEBI" id="CHEBI:43474"/>
        <dbReference type="ChEBI" id="CHEBI:57720"/>
        <dbReference type="EC" id="2.4.2.1"/>
    </reaction>
    <physiologicalReaction direction="left-to-right" evidence="8">
        <dbReference type="Rhea" id="RHEA:27643"/>
    </physiologicalReaction>
</comment>
<dbReference type="Pfam" id="PF02578">
    <property type="entry name" value="Cu-oxidase_4"/>
    <property type="match status" value="1"/>
</dbReference>